<keyword evidence="3 4" id="KW-0486">Methionine biosynthesis</keyword>
<comment type="pathway">
    <text evidence="4">Amino-acid biosynthesis; L-methionine biosynthesis via salvage pathway; L-methionine from S-methyl-5-thio-alpha-D-ribose 1-phosphate: step 4/6.</text>
</comment>
<dbReference type="Gene3D" id="3.40.50.1000">
    <property type="entry name" value="HAD superfamily/HAD-like"/>
    <property type="match status" value="1"/>
</dbReference>
<dbReference type="EMBL" id="BAABLF010000004">
    <property type="protein sequence ID" value="GAA5187204.1"/>
    <property type="molecule type" value="Genomic_DNA"/>
</dbReference>
<keyword evidence="2 4" id="KW-0378">Hydrolase</keyword>
<dbReference type="InterPro" id="IPR023943">
    <property type="entry name" value="Enolase-ppase_E1"/>
</dbReference>
<comment type="cofactor">
    <cofactor evidence="4">
        <name>Mg(2+)</name>
        <dbReference type="ChEBI" id="CHEBI:18420"/>
    </cofactor>
    <text evidence="4">Binds 1 Mg(2+) ion per subunit.</text>
</comment>
<protein>
    <recommendedName>
        <fullName evidence="4">Enolase-phosphatase E1</fullName>
        <ecNumber evidence="4">3.1.3.77</ecNumber>
    </recommendedName>
    <alternativeName>
        <fullName evidence="4">2,3-diketo-5-methylthio-1-phosphopentane phosphatase</fullName>
    </alternativeName>
</protein>
<comment type="caution">
    <text evidence="5">The sequence shown here is derived from an EMBL/GenBank/DDBJ whole genome shotgun (WGS) entry which is preliminary data.</text>
</comment>
<dbReference type="SFLD" id="SFLDG01133">
    <property type="entry name" value="C1.5.4:_Enolase-phosphatase_Li"/>
    <property type="match status" value="1"/>
</dbReference>
<dbReference type="Pfam" id="PF00702">
    <property type="entry name" value="Hydrolase"/>
    <property type="match status" value="1"/>
</dbReference>
<evidence type="ECO:0000313" key="5">
    <source>
        <dbReference type="EMBL" id="GAA5187204.1"/>
    </source>
</evidence>
<dbReference type="SFLD" id="SFLDS00003">
    <property type="entry name" value="Haloacid_Dehalogenase"/>
    <property type="match status" value="1"/>
</dbReference>
<dbReference type="NCBIfam" id="TIGR01691">
    <property type="entry name" value="enolase-ppase"/>
    <property type="match status" value="1"/>
</dbReference>
<comment type="function">
    <text evidence="4">Bifunctional enzyme that catalyzes the enolization of 2,3-diketo-5-methylthiopentyl-1-phosphate (DK-MTP-1-P) into the intermediate 2-hydroxy-3-keto-5-methylthiopentenyl-1-phosphate (HK-MTPenyl-1-P), which is then dephosphorylated to form the acireductone 1,2-dihydroxy-3-keto-5-methylthiopentene (DHK-MTPene).</text>
</comment>
<dbReference type="InterPro" id="IPR006439">
    <property type="entry name" value="HAD-SF_hydro_IA"/>
</dbReference>
<dbReference type="SFLD" id="SFLDG01129">
    <property type="entry name" value="C1.5:_HAD__Beta-PGM__Phosphata"/>
    <property type="match status" value="1"/>
</dbReference>
<organism evidence="5 6">
    <name type="scientific">Ferrimonas gelatinilytica</name>
    <dbReference type="NCBI Taxonomy" id="1255257"/>
    <lineage>
        <taxon>Bacteria</taxon>
        <taxon>Pseudomonadati</taxon>
        <taxon>Pseudomonadota</taxon>
        <taxon>Gammaproteobacteria</taxon>
        <taxon>Alteromonadales</taxon>
        <taxon>Ferrimonadaceae</taxon>
        <taxon>Ferrimonas</taxon>
    </lineage>
</organism>
<dbReference type="InterPro" id="IPR036412">
    <property type="entry name" value="HAD-like_sf"/>
</dbReference>
<comment type="similarity">
    <text evidence="4">Belongs to the HAD-like hydrolase superfamily. MasA/MtnC family.</text>
</comment>
<dbReference type="HAMAP" id="MF_01681">
    <property type="entry name" value="Salvage_MtnC"/>
    <property type="match status" value="1"/>
</dbReference>
<keyword evidence="4" id="KW-0460">Magnesium</keyword>
<gene>
    <name evidence="4 5" type="primary">mtnC</name>
    <name evidence="5" type="ORF">GCM10025772_04430</name>
</gene>
<dbReference type="EC" id="3.1.3.77" evidence="4"/>
<dbReference type="CDD" id="cd01629">
    <property type="entry name" value="HAD_EP"/>
    <property type="match status" value="1"/>
</dbReference>
<reference evidence="6" key="1">
    <citation type="journal article" date="2019" name="Int. J. Syst. Evol. Microbiol.">
        <title>The Global Catalogue of Microorganisms (GCM) 10K type strain sequencing project: providing services to taxonomists for standard genome sequencing and annotation.</title>
        <authorList>
            <consortium name="The Broad Institute Genomics Platform"/>
            <consortium name="The Broad Institute Genome Sequencing Center for Infectious Disease"/>
            <person name="Wu L."/>
            <person name="Ma J."/>
        </authorList>
    </citation>
    <scope>NUCLEOTIDE SEQUENCE [LARGE SCALE GENOMIC DNA]</scope>
    <source>
        <strain evidence="6">JCM 18720</strain>
    </source>
</reference>
<dbReference type="Proteomes" id="UP001501600">
    <property type="component" value="Unassembled WGS sequence"/>
</dbReference>
<dbReference type="NCBIfam" id="TIGR01549">
    <property type="entry name" value="HAD-SF-IA-v1"/>
    <property type="match status" value="1"/>
</dbReference>
<evidence type="ECO:0000256" key="4">
    <source>
        <dbReference type="HAMAP-Rule" id="MF_01681"/>
    </source>
</evidence>
<comment type="subunit">
    <text evidence="4">Monomer.</text>
</comment>
<evidence type="ECO:0000256" key="1">
    <source>
        <dbReference type="ARBA" id="ARBA00022605"/>
    </source>
</evidence>
<dbReference type="InterPro" id="IPR023214">
    <property type="entry name" value="HAD_sf"/>
</dbReference>
<comment type="catalytic activity">
    <reaction evidence="4">
        <text>5-methylsulfanyl-2,3-dioxopentyl phosphate + H2O = 1,2-dihydroxy-5-(methylsulfanyl)pent-1-en-3-one + phosphate</text>
        <dbReference type="Rhea" id="RHEA:21700"/>
        <dbReference type="ChEBI" id="CHEBI:15377"/>
        <dbReference type="ChEBI" id="CHEBI:43474"/>
        <dbReference type="ChEBI" id="CHEBI:49252"/>
        <dbReference type="ChEBI" id="CHEBI:58828"/>
        <dbReference type="EC" id="3.1.3.77"/>
    </reaction>
</comment>
<evidence type="ECO:0000256" key="3">
    <source>
        <dbReference type="ARBA" id="ARBA00023167"/>
    </source>
</evidence>
<dbReference type="PANTHER" id="PTHR20371:SF1">
    <property type="entry name" value="ENOLASE-PHOSPHATASE E1"/>
    <property type="match status" value="1"/>
</dbReference>
<dbReference type="PANTHER" id="PTHR20371">
    <property type="entry name" value="ENOLASE-PHOSPHATASE E1"/>
    <property type="match status" value="1"/>
</dbReference>
<comment type="pathway">
    <text evidence="4">Amino-acid biosynthesis; L-methionine biosynthesis via salvage pathway; L-methionine from S-methyl-5-thio-alpha-D-ribose 1-phosphate: step 3/6.</text>
</comment>
<dbReference type="RefSeq" id="WP_345315407.1">
    <property type="nucleotide sequence ID" value="NZ_BAABLF010000004.1"/>
</dbReference>
<accession>A0ABP9RU27</accession>
<keyword evidence="6" id="KW-1185">Reference proteome</keyword>
<keyword evidence="1 4" id="KW-0028">Amino-acid biosynthesis</keyword>
<sequence>MGIKAIIVDTAGTTTDFQFIKEILSSYSKQAMAAFIAENRHDFAVSTLLDDVQELAGVEDLGDAELAQLLVDWIQDDSKATAVKGLQGLIWKQGYLAGEFKGHVYEDAARALKQWHSSGKRLYSFSSSSADAQELLFRHSNQGDLSGLFYGHFDTNMGQKTTAQAYKNILNTLSLRPKQVIFISDDIRELNAAREAGLNTQQIVREPGTHQGSHPVAESFQQIRL</sequence>
<evidence type="ECO:0000256" key="2">
    <source>
        <dbReference type="ARBA" id="ARBA00022801"/>
    </source>
</evidence>
<dbReference type="SUPFAM" id="SSF56784">
    <property type="entry name" value="HAD-like"/>
    <property type="match status" value="1"/>
</dbReference>
<dbReference type="Gene3D" id="1.10.720.60">
    <property type="match status" value="1"/>
</dbReference>
<evidence type="ECO:0000313" key="6">
    <source>
        <dbReference type="Proteomes" id="UP001501600"/>
    </source>
</evidence>
<proteinExistence type="inferred from homology"/>
<name>A0ABP9RU27_9GAMM</name>
<keyword evidence="4" id="KW-0479">Metal-binding</keyword>